<reference evidence="2" key="1">
    <citation type="journal article" date="2023" name="G3 (Bethesda)">
        <title>Whole genome assemblies of Zophobas morio and Tenebrio molitor.</title>
        <authorList>
            <person name="Kaur S."/>
            <person name="Stinson S.A."/>
            <person name="diCenzo G.C."/>
        </authorList>
    </citation>
    <scope>NUCLEOTIDE SEQUENCE</scope>
    <source>
        <strain evidence="2">QUZm001</strain>
    </source>
</reference>
<evidence type="ECO:0000256" key="1">
    <source>
        <dbReference type="SAM" id="MobiDB-lite"/>
    </source>
</evidence>
<keyword evidence="3" id="KW-1185">Reference proteome</keyword>
<sequence length="93" mass="11129">MRKKRRERIRKKALKDKNNEESCEYKKQLSSLEKPKTSSKPDTANTRLLKMLDTPDSRKELVKKALFARLLRSNCKNIILRKEHRKTNMLFVK</sequence>
<feature type="compositionally biased region" description="Basic and acidic residues" evidence="1">
    <location>
        <begin position="15"/>
        <end position="27"/>
    </location>
</feature>
<dbReference type="Proteomes" id="UP001168821">
    <property type="component" value="Unassembled WGS sequence"/>
</dbReference>
<gene>
    <name evidence="2" type="ORF">Zmor_017734</name>
</gene>
<comment type="caution">
    <text evidence="2">The sequence shown here is derived from an EMBL/GenBank/DDBJ whole genome shotgun (WGS) entry which is preliminary data.</text>
</comment>
<feature type="compositionally biased region" description="Basic residues" evidence="1">
    <location>
        <begin position="1"/>
        <end position="14"/>
    </location>
</feature>
<dbReference type="EMBL" id="JALNTZ010000005">
    <property type="protein sequence ID" value="KAJ3651714.1"/>
    <property type="molecule type" value="Genomic_DNA"/>
</dbReference>
<organism evidence="2 3">
    <name type="scientific">Zophobas morio</name>
    <dbReference type="NCBI Taxonomy" id="2755281"/>
    <lineage>
        <taxon>Eukaryota</taxon>
        <taxon>Metazoa</taxon>
        <taxon>Ecdysozoa</taxon>
        <taxon>Arthropoda</taxon>
        <taxon>Hexapoda</taxon>
        <taxon>Insecta</taxon>
        <taxon>Pterygota</taxon>
        <taxon>Neoptera</taxon>
        <taxon>Endopterygota</taxon>
        <taxon>Coleoptera</taxon>
        <taxon>Polyphaga</taxon>
        <taxon>Cucujiformia</taxon>
        <taxon>Tenebrionidae</taxon>
        <taxon>Zophobas</taxon>
    </lineage>
</organism>
<accession>A0AA38MCX7</accession>
<evidence type="ECO:0000313" key="3">
    <source>
        <dbReference type="Proteomes" id="UP001168821"/>
    </source>
</evidence>
<proteinExistence type="predicted"/>
<evidence type="ECO:0000313" key="2">
    <source>
        <dbReference type="EMBL" id="KAJ3651714.1"/>
    </source>
</evidence>
<name>A0AA38MCX7_9CUCU</name>
<protein>
    <submittedName>
        <fullName evidence="2">Uncharacterized protein</fullName>
    </submittedName>
</protein>
<dbReference type="AlphaFoldDB" id="A0AA38MCX7"/>
<feature type="region of interest" description="Disordered" evidence="1">
    <location>
        <begin position="1"/>
        <end position="46"/>
    </location>
</feature>